<keyword evidence="2" id="KW-0808">Transferase</keyword>
<dbReference type="Pfam" id="PF13302">
    <property type="entry name" value="Acetyltransf_3"/>
    <property type="match status" value="1"/>
</dbReference>
<protein>
    <submittedName>
        <fullName evidence="2">GNAT family N-acetyltransferase</fullName>
    </submittedName>
</protein>
<dbReference type="GO" id="GO:1990189">
    <property type="term" value="F:protein N-terminal-serine acetyltransferase activity"/>
    <property type="evidence" value="ECO:0007669"/>
    <property type="project" value="TreeGrafter"/>
</dbReference>
<evidence type="ECO:0000313" key="2">
    <source>
        <dbReference type="EMBL" id="NEL53386.1"/>
    </source>
</evidence>
<dbReference type="EMBL" id="JAAGWK010000009">
    <property type="protein sequence ID" value="NEL53386.1"/>
    <property type="molecule type" value="Genomic_DNA"/>
</dbReference>
<dbReference type="PROSITE" id="PS51186">
    <property type="entry name" value="GNAT"/>
    <property type="match status" value="1"/>
</dbReference>
<comment type="caution">
    <text evidence="2">The sequence shown here is derived from an EMBL/GenBank/DDBJ whole genome shotgun (WGS) entry which is preliminary data.</text>
</comment>
<proteinExistence type="predicted"/>
<dbReference type="Proteomes" id="UP000470470">
    <property type="component" value="Unassembled WGS sequence"/>
</dbReference>
<evidence type="ECO:0000313" key="3">
    <source>
        <dbReference type="Proteomes" id="UP000470470"/>
    </source>
</evidence>
<name>A0A7K3WAN5_9ACTN</name>
<feature type="domain" description="N-acetyltransferase" evidence="1">
    <location>
        <begin position="27"/>
        <end position="189"/>
    </location>
</feature>
<dbReference type="Gene3D" id="3.40.630.30">
    <property type="match status" value="1"/>
</dbReference>
<dbReference type="RefSeq" id="WP_162392532.1">
    <property type="nucleotide sequence ID" value="NZ_JAABOZ010000002.1"/>
</dbReference>
<reference evidence="2 3" key="1">
    <citation type="submission" date="2020-02" db="EMBL/GenBank/DDBJ databases">
        <title>The whole genome sequence of CPCC 205119.</title>
        <authorList>
            <person name="Jiang Z."/>
        </authorList>
    </citation>
    <scope>NUCLEOTIDE SEQUENCE [LARGE SCALE GENOMIC DNA]</scope>
    <source>
        <strain evidence="2 3">CPCC 205119</strain>
    </source>
</reference>
<dbReference type="AlphaFoldDB" id="A0A7K3WAN5"/>
<dbReference type="GO" id="GO:0005737">
    <property type="term" value="C:cytoplasm"/>
    <property type="evidence" value="ECO:0007669"/>
    <property type="project" value="TreeGrafter"/>
</dbReference>
<gene>
    <name evidence="2" type="ORF">G1H19_05100</name>
</gene>
<organism evidence="2 3">
    <name type="scientific">Goekera deserti</name>
    <dbReference type="NCBI Taxonomy" id="2497753"/>
    <lineage>
        <taxon>Bacteria</taxon>
        <taxon>Bacillati</taxon>
        <taxon>Actinomycetota</taxon>
        <taxon>Actinomycetes</taxon>
        <taxon>Geodermatophilales</taxon>
        <taxon>Geodermatophilaceae</taxon>
        <taxon>Goekera</taxon>
    </lineage>
</organism>
<keyword evidence="3" id="KW-1185">Reference proteome</keyword>
<dbReference type="CDD" id="cd04301">
    <property type="entry name" value="NAT_SF"/>
    <property type="match status" value="1"/>
</dbReference>
<dbReference type="PANTHER" id="PTHR43441:SF10">
    <property type="entry name" value="ACETYLTRANSFERASE"/>
    <property type="match status" value="1"/>
</dbReference>
<dbReference type="InterPro" id="IPR051908">
    <property type="entry name" value="Ribosomal_N-acetyltransferase"/>
</dbReference>
<dbReference type="InterPro" id="IPR000182">
    <property type="entry name" value="GNAT_dom"/>
</dbReference>
<evidence type="ECO:0000259" key="1">
    <source>
        <dbReference type="PROSITE" id="PS51186"/>
    </source>
</evidence>
<accession>A0A7K3WAN5</accession>
<dbReference type="PANTHER" id="PTHR43441">
    <property type="entry name" value="RIBOSOMAL-PROTEIN-SERINE ACETYLTRANSFERASE"/>
    <property type="match status" value="1"/>
</dbReference>
<dbReference type="GO" id="GO:0008999">
    <property type="term" value="F:protein-N-terminal-alanine acetyltransferase activity"/>
    <property type="evidence" value="ECO:0007669"/>
    <property type="project" value="TreeGrafter"/>
</dbReference>
<dbReference type="SUPFAM" id="SSF55729">
    <property type="entry name" value="Acyl-CoA N-acyltransferases (Nat)"/>
    <property type="match status" value="1"/>
</dbReference>
<sequence>MPSLVPPVVPPGSLSGRAQPVLTAGRLVLRPWAVTDAPAVTAAYADPAIQHWHARTMTPEEATAWVDAPAARWAAETGAGWAVTEHGTLVGRMDLRTLDLHEGLASVAYWVVPAARGRGVAARALDAMTRWALDELGLNRLELQHSAANPASCAVARACGYDLEGTKRREARHADGFHDMHLHARLRALA</sequence>
<dbReference type="InterPro" id="IPR016181">
    <property type="entry name" value="Acyl_CoA_acyltransferase"/>
</dbReference>